<evidence type="ECO:0000313" key="2">
    <source>
        <dbReference type="EMBL" id="CAG5109918.1"/>
    </source>
</evidence>
<protein>
    <submittedName>
        <fullName evidence="2">Oidioi.mRNA.OKI2018_I69.chr2.g4387.t1.cds</fullName>
    </submittedName>
</protein>
<organism evidence="2 3">
    <name type="scientific">Oikopleura dioica</name>
    <name type="common">Tunicate</name>
    <dbReference type="NCBI Taxonomy" id="34765"/>
    <lineage>
        <taxon>Eukaryota</taxon>
        <taxon>Metazoa</taxon>
        <taxon>Chordata</taxon>
        <taxon>Tunicata</taxon>
        <taxon>Appendicularia</taxon>
        <taxon>Copelata</taxon>
        <taxon>Oikopleuridae</taxon>
        <taxon>Oikopleura</taxon>
    </lineage>
</organism>
<sequence length="143" mass="16002">MATSKFFGCRQLEFTLAIAISVLNAVVFALAFANHYTFDNGNGKTWTWELTGAIATFGTSGFWMPLEFRPSQCRRFWSTVRPLQLIAFCFSHVGVMSFMLMNGATTGWPSKHVDMLIAMDVLASISGFLAFWLGLSMNYRGDE</sequence>
<proteinExistence type="predicted"/>
<feature type="transmembrane region" description="Helical" evidence="1">
    <location>
        <begin position="45"/>
        <end position="64"/>
    </location>
</feature>
<name>A0ABN7T2N3_OIKDI</name>
<evidence type="ECO:0000313" key="3">
    <source>
        <dbReference type="Proteomes" id="UP001158576"/>
    </source>
</evidence>
<keyword evidence="1" id="KW-0812">Transmembrane</keyword>
<evidence type="ECO:0000256" key="1">
    <source>
        <dbReference type="SAM" id="Phobius"/>
    </source>
</evidence>
<feature type="transmembrane region" description="Helical" evidence="1">
    <location>
        <begin position="12"/>
        <end position="33"/>
    </location>
</feature>
<keyword evidence="3" id="KW-1185">Reference proteome</keyword>
<reference evidence="2 3" key="1">
    <citation type="submission" date="2021-04" db="EMBL/GenBank/DDBJ databases">
        <authorList>
            <person name="Bliznina A."/>
        </authorList>
    </citation>
    <scope>NUCLEOTIDE SEQUENCE [LARGE SCALE GENOMIC DNA]</scope>
</reference>
<gene>
    <name evidence="2" type="ORF">OKIOD_LOCUS13152</name>
</gene>
<feature type="transmembrane region" description="Helical" evidence="1">
    <location>
        <begin position="85"/>
        <end position="104"/>
    </location>
</feature>
<keyword evidence="1" id="KW-1133">Transmembrane helix</keyword>
<accession>A0ABN7T2N3</accession>
<feature type="transmembrane region" description="Helical" evidence="1">
    <location>
        <begin position="116"/>
        <end position="135"/>
    </location>
</feature>
<keyword evidence="1" id="KW-0472">Membrane</keyword>
<dbReference type="Proteomes" id="UP001158576">
    <property type="component" value="Chromosome 2"/>
</dbReference>
<dbReference type="EMBL" id="OU015567">
    <property type="protein sequence ID" value="CAG5109918.1"/>
    <property type="molecule type" value="Genomic_DNA"/>
</dbReference>